<accession>A0A0A9AXG6</accession>
<reference evidence="3" key="1">
    <citation type="submission" date="2014-09" db="EMBL/GenBank/DDBJ databases">
        <authorList>
            <person name="Magalhaes I.L.F."/>
            <person name="Oliveira U."/>
            <person name="Santos F.R."/>
            <person name="Vidigal T.H.D.A."/>
            <person name="Brescovit A.D."/>
            <person name="Santos A.J."/>
        </authorList>
    </citation>
    <scope>NUCLEOTIDE SEQUENCE</scope>
    <source>
        <tissue evidence="3">Shoot tissue taken approximately 20 cm above the soil surface</tissue>
    </source>
</reference>
<feature type="region of interest" description="Disordered" evidence="1">
    <location>
        <begin position="41"/>
        <end position="110"/>
    </location>
</feature>
<dbReference type="EMBL" id="GBRH01243337">
    <property type="protein sequence ID" value="JAD54558.1"/>
    <property type="molecule type" value="Transcribed_RNA"/>
</dbReference>
<feature type="signal peptide" evidence="2">
    <location>
        <begin position="1"/>
        <end position="17"/>
    </location>
</feature>
<organism evidence="3">
    <name type="scientific">Arundo donax</name>
    <name type="common">Giant reed</name>
    <name type="synonym">Donax arundinaceus</name>
    <dbReference type="NCBI Taxonomy" id="35708"/>
    <lineage>
        <taxon>Eukaryota</taxon>
        <taxon>Viridiplantae</taxon>
        <taxon>Streptophyta</taxon>
        <taxon>Embryophyta</taxon>
        <taxon>Tracheophyta</taxon>
        <taxon>Spermatophyta</taxon>
        <taxon>Magnoliopsida</taxon>
        <taxon>Liliopsida</taxon>
        <taxon>Poales</taxon>
        <taxon>Poaceae</taxon>
        <taxon>PACMAD clade</taxon>
        <taxon>Arundinoideae</taxon>
        <taxon>Arundineae</taxon>
        <taxon>Arundo</taxon>
    </lineage>
</organism>
<proteinExistence type="predicted"/>
<feature type="chain" id="PRO_5002044005" evidence="2">
    <location>
        <begin position="18"/>
        <end position="110"/>
    </location>
</feature>
<protein>
    <submittedName>
        <fullName evidence="3">Uncharacterized protein</fullName>
    </submittedName>
</protein>
<dbReference type="AlphaFoldDB" id="A0A0A9AXG6"/>
<feature type="compositionally biased region" description="Basic and acidic residues" evidence="1">
    <location>
        <begin position="65"/>
        <end position="83"/>
    </location>
</feature>
<keyword evidence="2" id="KW-0732">Signal</keyword>
<reference evidence="3" key="2">
    <citation type="journal article" date="2015" name="Data Brief">
        <title>Shoot transcriptome of the giant reed, Arundo donax.</title>
        <authorList>
            <person name="Barrero R.A."/>
            <person name="Guerrero F.D."/>
            <person name="Moolhuijzen P."/>
            <person name="Goolsby J.A."/>
            <person name="Tidwell J."/>
            <person name="Bellgard S.E."/>
            <person name="Bellgard M.I."/>
        </authorList>
    </citation>
    <scope>NUCLEOTIDE SEQUENCE</scope>
    <source>
        <tissue evidence="3">Shoot tissue taken approximately 20 cm above the soil surface</tissue>
    </source>
</reference>
<sequence length="110" mass="12382">MLHLVALSVPWFPGASGSHDRRWPLPLARLRWRRRPAGFCDSTGCHLTPPPPLRQARNPATYGHPLERRRRDAGHSLERRGHGSGDPPVEEGRRASDVVAEDGQWWLGRG</sequence>
<evidence type="ECO:0000256" key="1">
    <source>
        <dbReference type="SAM" id="MobiDB-lite"/>
    </source>
</evidence>
<evidence type="ECO:0000256" key="2">
    <source>
        <dbReference type="SAM" id="SignalP"/>
    </source>
</evidence>
<evidence type="ECO:0000313" key="3">
    <source>
        <dbReference type="EMBL" id="JAD54558.1"/>
    </source>
</evidence>
<name>A0A0A9AXG6_ARUDO</name>